<comment type="caution">
    <text evidence="2">The sequence shown here is derived from an EMBL/GenBank/DDBJ whole genome shotgun (WGS) entry which is preliminary data.</text>
</comment>
<dbReference type="AlphaFoldDB" id="A0A5B7GC29"/>
<sequence>MNDSALAELCRWDCEVGTAELFPFDVIKKCEKFHRARRLGRPSFRPYQSGGPRRTATSHQAPRRAPPPQHSRFQSKPFLGQRPPSLRGNQQHRPTQ</sequence>
<accession>A0A5B7GC29</accession>
<feature type="region of interest" description="Disordered" evidence="1">
    <location>
        <begin position="39"/>
        <end position="96"/>
    </location>
</feature>
<proteinExistence type="predicted"/>
<feature type="compositionally biased region" description="Polar residues" evidence="1">
    <location>
        <begin position="87"/>
        <end position="96"/>
    </location>
</feature>
<gene>
    <name evidence="2" type="ORF">E2C01_051839</name>
</gene>
<keyword evidence="3" id="KW-1185">Reference proteome</keyword>
<protein>
    <submittedName>
        <fullName evidence="2">Uncharacterized protein</fullName>
    </submittedName>
</protein>
<dbReference type="OrthoDB" id="419333at2759"/>
<evidence type="ECO:0000313" key="2">
    <source>
        <dbReference type="EMBL" id="MPC57850.1"/>
    </source>
</evidence>
<organism evidence="2 3">
    <name type="scientific">Portunus trituberculatus</name>
    <name type="common">Swimming crab</name>
    <name type="synonym">Neptunus trituberculatus</name>
    <dbReference type="NCBI Taxonomy" id="210409"/>
    <lineage>
        <taxon>Eukaryota</taxon>
        <taxon>Metazoa</taxon>
        <taxon>Ecdysozoa</taxon>
        <taxon>Arthropoda</taxon>
        <taxon>Crustacea</taxon>
        <taxon>Multicrustacea</taxon>
        <taxon>Malacostraca</taxon>
        <taxon>Eumalacostraca</taxon>
        <taxon>Eucarida</taxon>
        <taxon>Decapoda</taxon>
        <taxon>Pleocyemata</taxon>
        <taxon>Brachyura</taxon>
        <taxon>Eubrachyura</taxon>
        <taxon>Portunoidea</taxon>
        <taxon>Portunidae</taxon>
        <taxon>Portuninae</taxon>
        <taxon>Portunus</taxon>
    </lineage>
</organism>
<dbReference type="Proteomes" id="UP000324222">
    <property type="component" value="Unassembled WGS sequence"/>
</dbReference>
<reference evidence="2 3" key="1">
    <citation type="submission" date="2019-05" db="EMBL/GenBank/DDBJ databases">
        <title>Another draft genome of Portunus trituberculatus and its Hox gene families provides insights of decapod evolution.</title>
        <authorList>
            <person name="Jeong J.-H."/>
            <person name="Song I."/>
            <person name="Kim S."/>
            <person name="Choi T."/>
            <person name="Kim D."/>
            <person name="Ryu S."/>
            <person name="Kim W."/>
        </authorList>
    </citation>
    <scope>NUCLEOTIDE SEQUENCE [LARGE SCALE GENOMIC DNA]</scope>
    <source>
        <tissue evidence="2">Muscle</tissue>
    </source>
</reference>
<evidence type="ECO:0000256" key="1">
    <source>
        <dbReference type="SAM" id="MobiDB-lite"/>
    </source>
</evidence>
<name>A0A5B7GC29_PORTR</name>
<dbReference type="EMBL" id="VSRR010015137">
    <property type="protein sequence ID" value="MPC57850.1"/>
    <property type="molecule type" value="Genomic_DNA"/>
</dbReference>
<evidence type="ECO:0000313" key="3">
    <source>
        <dbReference type="Proteomes" id="UP000324222"/>
    </source>
</evidence>